<comment type="subcellular location">
    <subcellularLocation>
        <location evidence="1">Fimbrium</location>
    </subcellularLocation>
</comment>
<dbReference type="InterPro" id="IPR008966">
    <property type="entry name" value="Adhesion_dom_sf"/>
</dbReference>
<evidence type="ECO:0000313" key="7">
    <source>
        <dbReference type="EMBL" id="MDN4367881.1"/>
    </source>
</evidence>
<name>A0AAW7LMF1_9ENTR</name>
<keyword evidence="3 5" id="KW-0732">Signal</keyword>
<organism evidence="7 8">
    <name type="scientific">Citrobacter portucalensis</name>
    <dbReference type="NCBI Taxonomy" id="1639133"/>
    <lineage>
        <taxon>Bacteria</taxon>
        <taxon>Pseudomonadati</taxon>
        <taxon>Pseudomonadota</taxon>
        <taxon>Gammaproteobacteria</taxon>
        <taxon>Enterobacterales</taxon>
        <taxon>Enterobacteriaceae</taxon>
        <taxon>Citrobacter</taxon>
        <taxon>Citrobacter freundii complex</taxon>
    </lineage>
</organism>
<dbReference type="InterPro" id="IPR050263">
    <property type="entry name" value="Bact_Fimbrial_Adh_Pro"/>
</dbReference>
<dbReference type="InterPro" id="IPR000259">
    <property type="entry name" value="Adhesion_dom_fimbrial"/>
</dbReference>
<evidence type="ECO:0000256" key="4">
    <source>
        <dbReference type="ARBA" id="ARBA00023263"/>
    </source>
</evidence>
<dbReference type="AlphaFoldDB" id="A0AAW7LMF1"/>
<dbReference type="Proteomes" id="UP001169985">
    <property type="component" value="Unassembled WGS sequence"/>
</dbReference>
<reference evidence="7" key="2">
    <citation type="submission" date="2023-01" db="EMBL/GenBank/DDBJ databases">
        <authorList>
            <person name="Hamerlinck H."/>
            <person name="Aerssens A."/>
            <person name="Boelens J."/>
            <person name="Messiaen A.-S."/>
            <person name="Vandendriessche S."/>
            <person name="Velghe A."/>
            <person name="Verhasselt B."/>
            <person name="Leroux-Roels I."/>
        </authorList>
    </citation>
    <scope>NUCLEOTIDE SEQUENCE</scope>
    <source>
        <strain evidence="7">UZG-GERCF-220920-Env23</strain>
    </source>
</reference>
<gene>
    <name evidence="7" type="ORF">PEY55_06260</name>
</gene>
<dbReference type="Gene3D" id="2.60.40.1090">
    <property type="entry name" value="Fimbrial-type adhesion domain"/>
    <property type="match status" value="1"/>
</dbReference>
<evidence type="ECO:0000256" key="5">
    <source>
        <dbReference type="SAM" id="SignalP"/>
    </source>
</evidence>
<proteinExistence type="inferred from homology"/>
<feature type="signal peptide" evidence="5">
    <location>
        <begin position="1"/>
        <end position="23"/>
    </location>
</feature>
<dbReference type="NCBIfam" id="NF007270">
    <property type="entry name" value="PRK09723.1-4"/>
    <property type="match status" value="1"/>
</dbReference>
<dbReference type="Pfam" id="PF00419">
    <property type="entry name" value="Fimbrial"/>
    <property type="match status" value="1"/>
</dbReference>
<evidence type="ECO:0000256" key="1">
    <source>
        <dbReference type="ARBA" id="ARBA00004561"/>
    </source>
</evidence>
<evidence type="ECO:0000259" key="6">
    <source>
        <dbReference type="Pfam" id="PF00419"/>
    </source>
</evidence>
<keyword evidence="4" id="KW-0281">Fimbrium</keyword>
<feature type="domain" description="Fimbrial-type adhesion" evidence="6">
    <location>
        <begin position="246"/>
        <end position="405"/>
    </location>
</feature>
<protein>
    <submittedName>
        <fullName evidence="7">Fimbrial protein</fullName>
    </submittedName>
</protein>
<comment type="similarity">
    <text evidence="2">Belongs to the fimbrial protein family.</text>
</comment>
<reference evidence="7" key="1">
    <citation type="journal article" date="2023" name="Antimicrob Resist Infect Control">
        <title>Sanitary installations and wastewater plumbing as reservoir for the long-term circulation and transmission of carbapenemase producing Citrobacter freundii clones in a hospital setting.</title>
        <authorList>
            <person name="Hamerlinck H."/>
            <person name="Aerssens A."/>
            <person name="Boelens J."/>
            <person name="Dehaene A."/>
            <person name="McMahon M."/>
            <person name="Messiaen A.S."/>
            <person name="Vandendriessche S."/>
            <person name="Velghe A."/>
            <person name="Leroux-Roels I."/>
            <person name="Verhasselt B."/>
        </authorList>
    </citation>
    <scope>NUCLEOTIDE SEQUENCE</scope>
    <source>
        <strain evidence="7">UZG-GERCF-220920-Env23</strain>
    </source>
</reference>
<dbReference type="PANTHER" id="PTHR33420">
    <property type="entry name" value="FIMBRIAL SUBUNIT ELFA-RELATED"/>
    <property type="match status" value="1"/>
</dbReference>
<dbReference type="InterPro" id="IPR036937">
    <property type="entry name" value="Adhesion_dom_fimbrial_sf"/>
</dbReference>
<evidence type="ECO:0000256" key="2">
    <source>
        <dbReference type="ARBA" id="ARBA00006671"/>
    </source>
</evidence>
<sequence length="406" mass="44083">MKKNILLLISSLFLWLGASNAYAWSVYIGQATSYQGGAEYADVQDYSAPFSWNLLPSVAAHTESGLRELAVSNATEFDPKHGLNCNYNHDVHSVNLYHGFQSAGIKNNSGNPLWKTNTTGLYLGMEITKINFGTAYYPGSSFWVDWNGGGTDYKSFDLNFISTSYADFSTFCDSIAWKKGYFEMGGIVLWIKFHLYADDTFKPTTSAVNVTFPTSTGYNFRFKLSDTSIGGGNHYLDYVISPGSITIHYPTCTATAVTGEGVSGSTVPFGSRNAEELKGDGVTKDFSIKLSNCTYIKNVEVKLGSTITGSSDNALLGNTLTSGAASGIGVTVAGEKNPASISDWMTIMPNNSSSVYKFTNMEDYTYSNIGNPDQILNFRATLKQDGSNTIKPGEFKATGSFTIDYP</sequence>
<dbReference type="PANTHER" id="PTHR33420:SF12">
    <property type="entry name" value="FIMBRIN-LIKE PROTEIN FIMI-RELATED"/>
    <property type="match status" value="1"/>
</dbReference>
<accession>A0AAW7LMF1</accession>
<evidence type="ECO:0000313" key="8">
    <source>
        <dbReference type="Proteomes" id="UP001169985"/>
    </source>
</evidence>
<dbReference type="GO" id="GO:0043709">
    <property type="term" value="P:cell adhesion involved in single-species biofilm formation"/>
    <property type="evidence" value="ECO:0007669"/>
    <property type="project" value="TreeGrafter"/>
</dbReference>
<dbReference type="GO" id="GO:0009289">
    <property type="term" value="C:pilus"/>
    <property type="evidence" value="ECO:0007669"/>
    <property type="project" value="UniProtKB-SubCell"/>
</dbReference>
<evidence type="ECO:0000256" key="3">
    <source>
        <dbReference type="ARBA" id="ARBA00022729"/>
    </source>
</evidence>
<dbReference type="SUPFAM" id="SSF49401">
    <property type="entry name" value="Bacterial adhesins"/>
    <property type="match status" value="1"/>
</dbReference>
<feature type="chain" id="PRO_5043488099" evidence="5">
    <location>
        <begin position="24"/>
        <end position="406"/>
    </location>
</feature>
<dbReference type="EMBL" id="JAQIHS010000006">
    <property type="protein sequence ID" value="MDN4367881.1"/>
    <property type="molecule type" value="Genomic_DNA"/>
</dbReference>
<comment type="caution">
    <text evidence="7">The sequence shown here is derived from an EMBL/GenBank/DDBJ whole genome shotgun (WGS) entry which is preliminary data.</text>
</comment>